<dbReference type="InterPro" id="IPR000477">
    <property type="entry name" value="RT_dom"/>
</dbReference>
<dbReference type="InParanoid" id="A0A671YPU5"/>
<dbReference type="AlphaFoldDB" id="A0A671YPU5"/>
<dbReference type="InterPro" id="IPR043502">
    <property type="entry name" value="DNA/RNA_pol_sf"/>
</dbReference>
<keyword evidence="3" id="KW-1185">Reference proteome</keyword>
<dbReference type="Ensembl" id="ENSSAUT00010066373.1">
    <property type="protein sequence ID" value="ENSSAUP00010063324.1"/>
    <property type="gene ID" value="ENSSAUG00010025492.1"/>
</dbReference>
<dbReference type="CDD" id="cd01650">
    <property type="entry name" value="RT_nLTR_like"/>
    <property type="match status" value="1"/>
</dbReference>
<protein>
    <recommendedName>
        <fullName evidence="1">Reverse transcriptase domain-containing protein</fullName>
    </recommendedName>
</protein>
<reference evidence="2" key="1">
    <citation type="submission" date="2021-04" db="EMBL/GenBank/DDBJ databases">
        <authorList>
            <consortium name="Wellcome Sanger Institute Data Sharing"/>
        </authorList>
    </citation>
    <scope>NUCLEOTIDE SEQUENCE [LARGE SCALE GENOMIC DNA]</scope>
</reference>
<evidence type="ECO:0000259" key="1">
    <source>
        <dbReference type="PROSITE" id="PS50878"/>
    </source>
</evidence>
<reference evidence="2" key="3">
    <citation type="submission" date="2025-09" db="UniProtKB">
        <authorList>
            <consortium name="Ensembl"/>
        </authorList>
    </citation>
    <scope>IDENTIFICATION</scope>
</reference>
<dbReference type="GeneTree" id="ENSGT00940000163630"/>
<name>A0A671YPU5_SPAAU</name>
<feature type="domain" description="Reverse transcriptase" evidence="1">
    <location>
        <begin position="75"/>
        <end position="347"/>
    </location>
</feature>
<dbReference type="PROSITE" id="PS50878">
    <property type="entry name" value="RT_POL"/>
    <property type="match status" value="1"/>
</dbReference>
<evidence type="ECO:0000313" key="3">
    <source>
        <dbReference type="Proteomes" id="UP000472265"/>
    </source>
</evidence>
<dbReference type="OMA" id="YWISTHE"/>
<proteinExistence type="predicted"/>
<dbReference type="Pfam" id="PF00078">
    <property type="entry name" value="RVT_1"/>
    <property type="match status" value="1"/>
</dbReference>
<reference evidence="2" key="2">
    <citation type="submission" date="2025-08" db="UniProtKB">
        <authorList>
            <consortium name="Ensembl"/>
        </authorList>
    </citation>
    <scope>IDENTIFICATION</scope>
</reference>
<organism evidence="2 3">
    <name type="scientific">Sparus aurata</name>
    <name type="common">Gilthead sea bream</name>
    <dbReference type="NCBI Taxonomy" id="8175"/>
    <lineage>
        <taxon>Eukaryota</taxon>
        <taxon>Metazoa</taxon>
        <taxon>Chordata</taxon>
        <taxon>Craniata</taxon>
        <taxon>Vertebrata</taxon>
        <taxon>Euteleostomi</taxon>
        <taxon>Actinopterygii</taxon>
        <taxon>Neopterygii</taxon>
        <taxon>Teleostei</taxon>
        <taxon>Neoteleostei</taxon>
        <taxon>Acanthomorphata</taxon>
        <taxon>Eupercaria</taxon>
        <taxon>Spariformes</taxon>
        <taxon>Sparidae</taxon>
        <taxon>Sparus</taxon>
    </lineage>
</organism>
<dbReference type="SUPFAM" id="SSF56672">
    <property type="entry name" value="DNA/RNA polymerases"/>
    <property type="match status" value="1"/>
</dbReference>
<sequence>MNAAETQAFLDGLELPKISTEDQASLDAPITNVEISQAISSMQSGKAPGPDGFPIEFYKLFSHKLVPILNSLFKEIISVGKLPLTMTQATISVLLKKDKDPLECGSYRPISLLCCDYKILTKVLARRLETVIPNIIDPDQTGFIPGRQSFYNMRRLFNILYSSHSNRQPEVLLSLDAERAFDRVEWNYLFMVLDRFGFGTSFTSWIKILYTSPTASVRTNQIRSNPFMLQRGTRQGCCLSPFLFDLAIEPLAVALRIQQDIPGIVRNQVVHKVSLYADDLLLYISNPAESVPKLIDMLQQFGKLSGYRLNFSKSLLFPINQLAISINYSNLPFKLEHQSFTYLGIRVTRQYKDLYDCNFKLLLERTKQDFQRWSALPVTLAGRANTVKMTILPRFLYLFQMVPIILTKSWFKVLNSNITSFIWNNSTPRIKRAYLEMPKEAGGLGLPNFLFYYWSANISKLNYWISTHENKEGPAWASMELNSNSPLSPISILSGPLPASVSLQGLSPVVKNTLKIWFQFRKHFHFNQAITLLPLSNNHLFPPSQIDTAFQVWHRNGLVFFGDLFVEGTFASFNMLQKDHNLPNNHFFRYLQVRSFAKKHFPFPSLPPKNATDIILDLDPTLKKRVSKIYKIVLDISPPQWENTRLAWEEDLGVALSDETWQCSLKRIHTTSLCLKHGLIQFKIIHRLHYSPEKLAKIYPGTNPVCPRCGHSPAKLGHMFWSCNSLNNFWIRVFEAISSICDRTVNPDPTVAIFGVFPSEEQFAVPQVNAVAFATLLARRQILLHWKSVTPPSFRHWVKEVLSVIPLEKLRHNRSNLRDRYIKTWAPFIEFVENVSLT</sequence>
<evidence type="ECO:0000313" key="2">
    <source>
        <dbReference type="Ensembl" id="ENSSAUP00010063324.1"/>
    </source>
</evidence>
<dbReference type="PANTHER" id="PTHR31635:SF196">
    <property type="entry name" value="REVERSE TRANSCRIPTASE DOMAIN-CONTAINING PROTEIN-RELATED"/>
    <property type="match status" value="1"/>
</dbReference>
<dbReference type="Proteomes" id="UP000472265">
    <property type="component" value="Chromosome 19"/>
</dbReference>
<accession>A0A671YPU5</accession>
<dbReference type="PANTHER" id="PTHR31635">
    <property type="entry name" value="REVERSE TRANSCRIPTASE DOMAIN-CONTAINING PROTEIN-RELATED"/>
    <property type="match status" value="1"/>
</dbReference>